<dbReference type="EMBL" id="CP039375">
    <property type="protein sequence ID" value="QCD67123.1"/>
    <property type="molecule type" value="Genomic_DNA"/>
</dbReference>
<dbReference type="SUPFAM" id="SSF52172">
    <property type="entry name" value="CheY-like"/>
    <property type="match status" value="1"/>
</dbReference>
<dbReference type="GO" id="GO:0005829">
    <property type="term" value="C:cytosol"/>
    <property type="evidence" value="ECO:0007669"/>
    <property type="project" value="TreeGrafter"/>
</dbReference>
<evidence type="ECO:0000313" key="8">
    <source>
        <dbReference type="EMBL" id="QCD67123.1"/>
    </source>
</evidence>
<dbReference type="GO" id="GO:0000976">
    <property type="term" value="F:transcription cis-regulatory region binding"/>
    <property type="evidence" value="ECO:0007669"/>
    <property type="project" value="TreeGrafter"/>
</dbReference>
<dbReference type="GO" id="GO:0006355">
    <property type="term" value="P:regulation of DNA-templated transcription"/>
    <property type="evidence" value="ECO:0007669"/>
    <property type="project" value="TreeGrafter"/>
</dbReference>
<gene>
    <name evidence="8" type="ORF">E5139_12215</name>
</gene>
<dbReference type="SMART" id="SM00448">
    <property type="entry name" value="REC"/>
    <property type="match status" value="1"/>
</dbReference>
<evidence type="ECO:0000256" key="4">
    <source>
        <dbReference type="ARBA" id="ARBA00023125"/>
    </source>
</evidence>
<dbReference type="Proteomes" id="UP000297053">
    <property type="component" value="Chromosome"/>
</dbReference>
<evidence type="ECO:0000256" key="5">
    <source>
        <dbReference type="ARBA" id="ARBA00023163"/>
    </source>
</evidence>
<name>A0A4D6KNN1_9EURY</name>
<organism evidence="8 9">
    <name type="scientific">Halomicrobium mukohataei</name>
    <dbReference type="NCBI Taxonomy" id="57705"/>
    <lineage>
        <taxon>Archaea</taxon>
        <taxon>Methanobacteriati</taxon>
        <taxon>Methanobacteriota</taxon>
        <taxon>Stenosarchaea group</taxon>
        <taxon>Halobacteria</taxon>
        <taxon>Halobacteriales</taxon>
        <taxon>Haloarculaceae</taxon>
        <taxon>Halomicrobium</taxon>
    </lineage>
</organism>
<dbReference type="Pfam" id="PF00072">
    <property type="entry name" value="Response_reg"/>
    <property type="match status" value="1"/>
</dbReference>
<dbReference type="PANTHER" id="PTHR48111:SF1">
    <property type="entry name" value="TWO-COMPONENT RESPONSE REGULATOR ORR33"/>
    <property type="match status" value="1"/>
</dbReference>
<dbReference type="PROSITE" id="PS50110">
    <property type="entry name" value="RESPONSE_REGULATORY"/>
    <property type="match status" value="1"/>
</dbReference>
<feature type="modified residue" description="4-aspartylphosphate" evidence="6">
    <location>
        <position position="50"/>
    </location>
</feature>
<keyword evidence="2" id="KW-0902">Two-component regulatory system</keyword>
<keyword evidence="1 6" id="KW-0597">Phosphoprotein</keyword>
<dbReference type="Pfam" id="PF08663">
    <property type="entry name" value="HalX"/>
    <property type="match status" value="1"/>
</dbReference>
<dbReference type="KEGG" id="halz:E5139_12215"/>
<dbReference type="PANTHER" id="PTHR48111">
    <property type="entry name" value="REGULATOR OF RPOS"/>
    <property type="match status" value="1"/>
</dbReference>
<dbReference type="InterPro" id="IPR013971">
    <property type="entry name" value="HalX_domain"/>
</dbReference>
<reference evidence="8 9" key="2">
    <citation type="submission" date="2019-04" db="EMBL/GenBank/DDBJ databases">
        <authorList>
            <person name="Yang S."/>
            <person name="Wei W."/>
        </authorList>
    </citation>
    <scope>NUCLEOTIDE SEQUENCE [LARGE SCALE GENOMIC DNA]</scope>
    <source>
        <strain evidence="9">ZP60</strain>
    </source>
</reference>
<proteinExistence type="predicted"/>
<keyword evidence="3" id="KW-0805">Transcription regulation</keyword>
<evidence type="ECO:0000259" key="7">
    <source>
        <dbReference type="PROSITE" id="PS50110"/>
    </source>
</evidence>
<protein>
    <submittedName>
        <fullName evidence="8">Response regulator</fullName>
    </submittedName>
</protein>
<evidence type="ECO:0000256" key="2">
    <source>
        <dbReference type="ARBA" id="ARBA00023012"/>
    </source>
</evidence>
<accession>A0A4D6KNN1</accession>
<dbReference type="InterPro" id="IPR001789">
    <property type="entry name" value="Sig_transdc_resp-reg_receiver"/>
</dbReference>
<dbReference type="InterPro" id="IPR011006">
    <property type="entry name" value="CheY-like_superfamily"/>
</dbReference>
<evidence type="ECO:0000313" key="9">
    <source>
        <dbReference type="Proteomes" id="UP000297053"/>
    </source>
</evidence>
<dbReference type="AlphaFoldDB" id="A0A4D6KNN1"/>
<evidence type="ECO:0000256" key="1">
    <source>
        <dbReference type="ARBA" id="ARBA00022553"/>
    </source>
</evidence>
<dbReference type="Gene3D" id="3.40.50.2300">
    <property type="match status" value="1"/>
</dbReference>
<dbReference type="GO" id="GO:0032993">
    <property type="term" value="C:protein-DNA complex"/>
    <property type="evidence" value="ECO:0007669"/>
    <property type="project" value="TreeGrafter"/>
</dbReference>
<dbReference type="GO" id="GO:0000156">
    <property type="term" value="F:phosphorelay response regulator activity"/>
    <property type="evidence" value="ECO:0007669"/>
    <property type="project" value="TreeGrafter"/>
</dbReference>
<keyword evidence="4" id="KW-0238">DNA-binding</keyword>
<sequence>MLVLEDETELLDAYVNGLEDEYDVYAAETAATATDHVDGLGDDLDVALLDRRLPERSGDDVLKYIQSAPIDCRTAMVTAVDPSLDIIDMGFDDYVVKPVTPSDLRTVIDRLLKLEAYDDVYQTLSEKRVKRSVLAAELSRTELERSEEFAALQSEIADLEAQLESIESEIDDEALPH</sequence>
<feature type="domain" description="Response regulatory" evidence="7">
    <location>
        <begin position="1"/>
        <end position="112"/>
    </location>
</feature>
<dbReference type="InterPro" id="IPR039420">
    <property type="entry name" value="WalR-like"/>
</dbReference>
<reference evidence="8 9" key="1">
    <citation type="submission" date="2019-04" db="EMBL/GenBank/DDBJ databases">
        <title>Complete genome sequence of Arthrobacter sp. ZXY-2 associated with effective atrazine degradation and salt adaptation.</title>
        <authorList>
            <person name="Zhao X."/>
        </authorList>
    </citation>
    <scope>NUCLEOTIDE SEQUENCE [LARGE SCALE GENOMIC DNA]</scope>
    <source>
        <strain evidence="9">ZP60</strain>
    </source>
</reference>
<evidence type="ECO:0000256" key="3">
    <source>
        <dbReference type="ARBA" id="ARBA00023015"/>
    </source>
</evidence>
<evidence type="ECO:0000256" key="6">
    <source>
        <dbReference type="PROSITE-ProRule" id="PRU00169"/>
    </source>
</evidence>
<keyword evidence="5" id="KW-0804">Transcription</keyword>